<keyword evidence="4 6" id="KW-1133">Transmembrane helix</keyword>
<proteinExistence type="predicted"/>
<organism evidence="9">
    <name type="scientific">Caldithrix abyssi</name>
    <dbReference type="NCBI Taxonomy" id="187145"/>
    <lineage>
        <taxon>Bacteria</taxon>
        <taxon>Pseudomonadati</taxon>
        <taxon>Calditrichota</taxon>
        <taxon>Calditrichia</taxon>
        <taxon>Calditrichales</taxon>
        <taxon>Calditrichaceae</taxon>
        <taxon>Caldithrix</taxon>
    </lineage>
</organism>
<dbReference type="Proteomes" id="UP000885779">
    <property type="component" value="Unassembled WGS sequence"/>
</dbReference>
<feature type="transmembrane region" description="Helical" evidence="6">
    <location>
        <begin position="322"/>
        <end position="340"/>
    </location>
</feature>
<evidence type="ECO:0000256" key="6">
    <source>
        <dbReference type="SAM" id="Phobius"/>
    </source>
</evidence>
<keyword evidence="5 6" id="KW-0472">Membrane</keyword>
<sequence length="693" mass="76420">MNVTDTSKLLKKELSLFNLYAIAVGATIASGFFLLPGLAFAQAGPAMVLSYIVAAIPVIPAILSKTELATAMPRAGGVYFYLDRSMGPLMGTIGGLGTWLALILKTAFALVGIGAYVSLFFPDIPLLTLAIGFCVLFGILNLFGAKKTSFFQSILVSGLLLLFLWFSGYGLTFVDPGRFQSFFDTDMNSVFSTAGLVYVSYVGLSKIASISEEANKPDKNIPLAMFLALGTAILVYAIGTIVMIGVVPAEILRNNLTPVAAAAEIFAGHLGAVLMTLAAIFAFFSVTNAGILSSSRYPLAMSRDHLMPPFFRQLTKRKTPRNSIILTVSLVILVLIFFDATKIAKLAGAFQLTLFSLNSVAVIVMRESKIASYDPGFKSPWYPWMQIFGIIAPIWLIILMGWIPVLVTLGLILLGILWYVYYGKSRVSREGAIYHIFARLGKNRYDDLDIELRTILKEKGVREHDPFDTVIARAGFLDFNTHPTFIEIVENASAHFSRTLQVDKDRMVFLFLEGTRIGATPVAQGAALPHVRLPDIKHSHLFIARVKKGLEIDGLPATQEKDGKIYALFFLVSPDNNAGQHLRILAQIATQVDDDAFISKWLRAENEQEIKEVLLRDERYISLHLQPGTETARFIGKQIRELSFPQGTLVALIHRNGEIVVPRGKTRLLENDRITVIGSPKEINRIYKQYVNA</sequence>
<evidence type="ECO:0000256" key="4">
    <source>
        <dbReference type="ARBA" id="ARBA00022989"/>
    </source>
</evidence>
<dbReference type="GO" id="GO:0005886">
    <property type="term" value="C:plasma membrane"/>
    <property type="evidence" value="ECO:0007669"/>
    <property type="project" value="UniProtKB-SubCell"/>
</dbReference>
<keyword evidence="3 6" id="KW-0812">Transmembrane</keyword>
<dbReference type="Pfam" id="PF13520">
    <property type="entry name" value="AA_permease_2"/>
    <property type="match status" value="1"/>
</dbReference>
<dbReference type="InterPro" id="IPR002178">
    <property type="entry name" value="PTS_EIIA_type-2_dom"/>
</dbReference>
<dbReference type="SUPFAM" id="SSF55804">
    <property type="entry name" value="Phoshotransferase/anion transport protein"/>
    <property type="match status" value="1"/>
</dbReference>
<dbReference type="InterPro" id="IPR002293">
    <property type="entry name" value="AA/rel_permease1"/>
</dbReference>
<dbReference type="InterPro" id="IPR036721">
    <property type="entry name" value="RCK_C_sf"/>
</dbReference>
<evidence type="ECO:0000256" key="3">
    <source>
        <dbReference type="ARBA" id="ARBA00022692"/>
    </source>
</evidence>
<dbReference type="Gene3D" id="3.30.70.1450">
    <property type="entry name" value="Regulator of K+ conductance, C-terminal domain"/>
    <property type="match status" value="1"/>
</dbReference>
<feature type="transmembrane region" description="Helical" evidence="6">
    <location>
        <begin position="387"/>
        <end position="420"/>
    </location>
</feature>
<dbReference type="PROSITE" id="PS51094">
    <property type="entry name" value="PTS_EIIA_TYPE_2"/>
    <property type="match status" value="1"/>
</dbReference>
<feature type="transmembrane region" description="Helical" evidence="6">
    <location>
        <begin position="266"/>
        <end position="292"/>
    </location>
</feature>
<evidence type="ECO:0000256" key="1">
    <source>
        <dbReference type="ARBA" id="ARBA00004651"/>
    </source>
</evidence>
<evidence type="ECO:0000256" key="2">
    <source>
        <dbReference type="ARBA" id="ARBA00022475"/>
    </source>
</evidence>
<dbReference type="Pfam" id="PF00359">
    <property type="entry name" value="PTS_EIIA_2"/>
    <property type="match status" value="1"/>
</dbReference>
<evidence type="ECO:0000259" key="8">
    <source>
        <dbReference type="PROSITE" id="PS51202"/>
    </source>
</evidence>
<feature type="transmembrane region" description="Helical" evidence="6">
    <location>
        <begin position="17"/>
        <end position="40"/>
    </location>
</feature>
<evidence type="ECO:0000256" key="5">
    <source>
        <dbReference type="ARBA" id="ARBA00023136"/>
    </source>
</evidence>
<dbReference type="Gene3D" id="1.20.1740.10">
    <property type="entry name" value="Amino acid/polyamine transporter I"/>
    <property type="match status" value="1"/>
</dbReference>
<reference evidence="9" key="1">
    <citation type="journal article" date="2020" name="mSystems">
        <title>Genome- and Community-Level Interaction Insights into Carbon Utilization and Element Cycling Functions of Hydrothermarchaeota in Hydrothermal Sediment.</title>
        <authorList>
            <person name="Zhou Z."/>
            <person name="Liu Y."/>
            <person name="Xu W."/>
            <person name="Pan J."/>
            <person name="Luo Z.H."/>
            <person name="Li M."/>
        </authorList>
    </citation>
    <scope>NUCLEOTIDE SEQUENCE [LARGE SCALE GENOMIC DNA]</scope>
    <source>
        <strain evidence="9">HyVt-577</strain>
    </source>
</reference>
<feature type="transmembrane region" description="Helical" evidence="6">
    <location>
        <begin position="124"/>
        <end position="143"/>
    </location>
</feature>
<name>A0A7V4TY83_CALAY</name>
<dbReference type="AlphaFoldDB" id="A0A7V4TY83"/>
<feature type="transmembrane region" description="Helical" evidence="6">
    <location>
        <begin position="46"/>
        <end position="64"/>
    </location>
</feature>
<dbReference type="InterPro" id="IPR016152">
    <property type="entry name" value="PTrfase/Anion_transptr"/>
</dbReference>
<dbReference type="GO" id="GO:0006813">
    <property type="term" value="P:potassium ion transport"/>
    <property type="evidence" value="ECO:0007669"/>
    <property type="project" value="InterPro"/>
</dbReference>
<dbReference type="PANTHER" id="PTHR42770">
    <property type="entry name" value="AMINO ACID TRANSPORTER-RELATED"/>
    <property type="match status" value="1"/>
</dbReference>
<feature type="domain" description="PTS EIIA type-2" evidence="7">
    <location>
        <begin position="468"/>
        <end position="617"/>
    </location>
</feature>
<feature type="transmembrane region" description="Helical" evidence="6">
    <location>
        <begin position="221"/>
        <end position="246"/>
    </location>
</feature>
<dbReference type="SUPFAM" id="SSF116726">
    <property type="entry name" value="TrkA C-terminal domain-like"/>
    <property type="match status" value="1"/>
</dbReference>
<gene>
    <name evidence="9" type="ORF">ENK44_02280</name>
</gene>
<feature type="transmembrane region" description="Helical" evidence="6">
    <location>
        <begin position="150"/>
        <end position="169"/>
    </location>
</feature>
<evidence type="ECO:0000259" key="7">
    <source>
        <dbReference type="PROSITE" id="PS51094"/>
    </source>
</evidence>
<dbReference type="InterPro" id="IPR006037">
    <property type="entry name" value="RCK_C"/>
</dbReference>
<protein>
    <submittedName>
        <fullName evidence="9">Amino acid permease</fullName>
    </submittedName>
</protein>
<dbReference type="EMBL" id="DRQG01000022">
    <property type="protein sequence ID" value="HGY54509.1"/>
    <property type="molecule type" value="Genomic_DNA"/>
</dbReference>
<feature type="domain" description="RCK C-terminal" evidence="8">
    <location>
        <begin position="608"/>
        <end position="692"/>
    </location>
</feature>
<evidence type="ECO:0000313" key="9">
    <source>
        <dbReference type="EMBL" id="HGY54509.1"/>
    </source>
</evidence>
<accession>A0A7V4TY83</accession>
<dbReference type="Gene3D" id="3.40.930.10">
    <property type="entry name" value="Mannitol-specific EII, Chain A"/>
    <property type="match status" value="1"/>
</dbReference>
<comment type="caution">
    <text evidence="9">The sequence shown here is derived from an EMBL/GenBank/DDBJ whole genome shotgun (WGS) entry which is preliminary data.</text>
</comment>
<feature type="transmembrane region" description="Helical" evidence="6">
    <location>
        <begin position="93"/>
        <end position="118"/>
    </location>
</feature>
<dbReference type="InterPro" id="IPR050367">
    <property type="entry name" value="APC_superfamily"/>
</dbReference>
<dbReference type="PANTHER" id="PTHR42770:SF7">
    <property type="entry name" value="MEMBRANE PROTEIN"/>
    <property type="match status" value="1"/>
</dbReference>
<dbReference type="PROSITE" id="PS51202">
    <property type="entry name" value="RCK_C"/>
    <property type="match status" value="1"/>
</dbReference>
<dbReference type="GO" id="GO:0008324">
    <property type="term" value="F:monoatomic cation transmembrane transporter activity"/>
    <property type="evidence" value="ECO:0007669"/>
    <property type="project" value="InterPro"/>
</dbReference>
<feature type="transmembrane region" description="Helical" evidence="6">
    <location>
        <begin position="189"/>
        <end position="209"/>
    </location>
</feature>
<dbReference type="Pfam" id="PF02080">
    <property type="entry name" value="TrkA_C"/>
    <property type="match status" value="1"/>
</dbReference>
<comment type="subcellular location">
    <subcellularLocation>
        <location evidence="1">Cell membrane</location>
        <topology evidence="1">Multi-pass membrane protein</topology>
    </subcellularLocation>
</comment>
<keyword evidence="2" id="KW-1003">Cell membrane</keyword>